<dbReference type="PROSITE" id="PS00217">
    <property type="entry name" value="SUGAR_TRANSPORT_2"/>
    <property type="match status" value="1"/>
</dbReference>
<evidence type="ECO:0000259" key="6">
    <source>
        <dbReference type="PROSITE" id="PS50850"/>
    </source>
</evidence>
<dbReference type="PROSITE" id="PS50850">
    <property type="entry name" value="MFS"/>
    <property type="match status" value="1"/>
</dbReference>
<keyword evidence="7" id="KW-1185">Reference proteome</keyword>
<feature type="transmembrane region" description="Helical" evidence="5">
    <location>
        <begin position="380"/>
        <end position="403"/>
    </location>
</feature>
<comment type="subcellular location">
    <subcellularLocation>
        <location evidence="1">Membrane</location>
        <topology evidence="1">Multi-pass membrane protein</topology>
    </subcellularLocation>
</comment>
<keyword evidence="3 5" id="KW-1133">Transmembrane helix</keyword>
<evidence type="ECO:0000313" key="8">
    <source>
        <dbReference type="RefSeq" id="XP_065651732.1"/>
    </source>
</evidence>
<feature type="transmembrane region" description="Helical" evidence="5">
    <location>
        <begin position="147"/>
        <end position="172"/>
    </location>
</feature>
<feature type="transmembrane region" description="Helical" evidence="5">
    <location>
        <begin position="320"/>
        <end position="343"/>
    </location>
</feature>
<dbReference type="GeneID" id="100203434"/>
<feature type="transmembrane region" description="Helical" evidence="5">
    <location>
        <begin position="28"/>
        <end position="56"/>
    </location>
</feature>
<reference evidence="8" key="1">
    <citation type="submission" date="2025-08" db="UniProtKB">
        <authorList>
            <consortium name="RefSeq"/>
        </authorList>
    </citation>
    <scope>IDENTIFICATION</scope>
</reference>
<dbReference type="PANTHER" id="PTHR11662:SF399">
    <property type="entry name" value="FI19708P1-RELATED"/>
    <property type="match status" value="1"/>
</dbReference>
<dbReference type="Proteomes" id="UP001652625">
    <property type="component" value="Chromosome 04"/>
</dbReference>
<keyword evidence="2 5" id="KW-0812">Transmembrane</keyword>
<feature type="transmembrane region" description="Helical" evidence="5">
    <location>
        <begin position="218"/>
        <end position="238"/>
    </location>
</feature>
<evidence type="ECO:0000256" key="1">
    <source>
        <dbReference type="ARBA" id="ARBA00004141"/>
    </source>
</evidence>
<organism evidence="7 8">
    <name type="scientific">Hydra vulgaris</name>
    <name type="common">Hydra</name>
    <name type="synonym">Hydra attenuata</name>
    <dbReference type="NCBI Taxonomy" id="6087"/>
    <lineage>
        <taxon>Eukaryota</taxon>
        <taxon>Metazoa</taxon>
        <taxon>Cnidaria</taxon>
        <taxon>Hydrozoa</taxon>
        <taxon>Hydroidolina</taxon>
        <taxon>Anthoathecata</taxon>
        <taxon>Aplanulata</taxon>
        <taxon>Hydridae</taxon>
        <taxon>Hydra</taxon>
    </lineage>
</organism>
<feature type="transmembrane region" description="Helical" evidence="5">
    <location>
        <begin position="450"/>
        <end position="470"/>
    </location>
</feature>
<sequence length="499" mass="55477">MKKWYGGMDILFEISNTHTMGCCFSQRYIFAIMAHLGVLLTYALRVNISVALVAMVSTNSTNSDKKSSNPECQSGKNTTSSFINGEFHWNENDQGLILASFFYGYLLTQLPGGFLANKFGGKYVFGFGMLVASIFSLLTPIAAKANFYLLIAARVLMGIGEGVTLPALHSLISQWSPPADRSKFVGYTFSGTNTGTILSLPISSLLAGSTFMGGWPSVFYVFGTLGIVWFFLWLFLVFNNPNEHPYISEAERNFLNKNQPIYSLDNKNVKVPWVSIFSSWRVWAILIAHFSNNWVWYMVLTGLPKYFKDVLDFKLTENGFLSALPFIAAFVVSLFIGWFSDFIRKKKWTTTCTRRFISAIGFYPSAVFLILASYSSCTNIAWSVSCMVLATAFLALNGSGYLVNHLDISPRFGGILMGLSNTLGTVAGCITPSVTGHFTNGDPSSKNYRSVFFIAAAICFFGGTFFIAFLSGEVQPWNDVNGEIYKNPRFLEEQEKENK</sequence>
<evidence type="ECO:0000256" key="4">
    <source>
        <dbReference type="ARBA" id="ARBA00023136"/>
    </source>
</evidence>
<evidence type="ECO:0000256" key="5">
    <source>
        <dbReference type="SAM" id="Phobius"/>
    </source>
</evidence>
<dbReference type="InterPro" id="IPR050382">
    <property type="entry name" value="MFS_Na/Anion_cotransporter"/>
</dbReference>
<dbReference type="InterPro" id="IPR011701">
    <property type="entry name" value="MFS"/>
</dbReference>
<name>A0ABM4BRF5_HYDVU</name>
<dbReference type="InterPro" id="IPR005829">
    <property type="entry name" value="Sugar_transporter_CS"/>
</dbReference>
<feature type="transmembrane region" description="Helical" evidence="5">
    <location>
        <begin position="355"/>
        <end position="374"/>
    </location>
</feature>
<evidence type="ECO:0000256" key="3">
    <source>
        <dbReference type="ARBA" id="ARBA00022989"/>
    </source>
</evidence>
<dbReference type="Pfam" id="PF07690">
    <property type="entry name" value="MFS_1"/>
    <property type="match status" value="1"/>
</dbReference>
<feature type="transmembrane region" description="Helical" evidence="5">
    <location>
        <begin position="280"/>
        <end position="300"/>
    </location>
</feature>
<feature type="transmembrane region" description="Helical" evidence="5">
    <location>
        <begin position="123"/>
        <end position="141"/>
    </location>
</feature>
<dbReference type="RefSeq" id="XP_065651732.1">
    <property type="nucleotide sequence ID" value="XM_065795660.1"/>
</dbReference>
<dbReference type="InterPro" id="IPR020846">
    <property type="entry name" value="MFS_dom"/>
</dbReference>
<dbReference type="InterPro" id="IPR036259">
    <property type="entry name" value="MFS_trans_sf"/>
</dbReference>
<protein>
    <submittedName>
        <fullName evidence="8">Sialin isoform X3</fullName>
    </submittedName>
</protein>
<feature type="domain" description="Major facilitator superfamily (MFS) profile" evidence="6">
    <location>
        <begin position="30"/>
        <end position="474"/>
    </location>
</feature>
<feature type="transmembrane region" description="Helical" evidence="5">
    <location>
        <begin position="184"/>
        <end position="206"/>
    </location>
</feature>
<evidence type="ECO:0000313" key="7">
    <source>
        <dbReference type="Proteomes" id="UP001652625"/>
    </source>
</evidence>
<accession>A0ABM4BRF5</accession>
<gene>
    <name evidence="8" type="primary">LOC100203434</name>
</gene>
<dbReference type="CDD" id="cd17318">
    <property type="entry name" value="MFS_SLC17"/>
    <property type="match status" value="1"/>
</dbReference>
<dbReference type="PANTHER" id="PTHR11662">
    <property type="entry name" value="SOLUTE CARRIER FAMILY 17"/>
    <property type="match status" value="1"/>
</dbReference>
<dbReference type="SUPFAM" id="SSF103473">
    <property type="entry name" value="MFS general substrate transporter"/>
    <property type="match status" value="1"/>
</dbReference>
<evidence type="ECO:0000256" key="2">
    <source>
        <dbReference type="ARBA" id="ARBA00022692"/>
    </source>
</evidence>
<feature type="transmembrane region" description="Helical" evidence="5">
    <location>
        <begin position="96"/>
        <end position="116"/>
    </location>
</feature>
<keyword evidence="4 5" id="KW-0472">Membrane</keyword>
<proteinExistence type="predicted"/>
<dbReference type="Gene3D" id="1.20.1250.20">
    <property type="entry name" value="MFS general substrate transporter like domains"/>
    <property type="match status" value="2"/>
</dbReference>
<feature type="transmembrane region" description="Helical" evidence="5">
    <location>
        <begin position="415"/>
        <end position="438"/>
    </location>
</feature>